<evidence type="ECO:0000313" key="1">
    <source>
        <dbReference type="EMBL" id="GAA4100563.1"/>
    </source>
</evidence>
<gene>
    <name evidence="1" type="ORF">GCM10022392_26450</name>
</gene>
<name>A0ABP7WZW5_9SPHI</name>
<proteinExistence type="predicted"/>
<dbReference type="EMBL" id="BAABCV010000009">
    <property type="protein sequence ID" value="GAA4100563.1"/>
    <property type="molecule type" value="Genomic_DNA"/>
</dbReference>
<protein>
    <submittedName>
        <fullName evidence="1">Uncharacterized protein</fullName>
    </submittedName>
</protein>
<accession>A0ABP7WZW5</accession>
<organism evidence="1 2">
    <name type="scientific">Mucilaginibacter panaciglaebae</name>
    <dbReference type="NCBI Taxonomy" id="502331"/>
    <lineage>
        <taxon>Bacteria</taxon>
        <taxon>Pseudomonadati</taxon>
        <taxon>Bacteroidota</taxon>
        <taxon>Sphingobacteriia</taxon>
        <taxon>Sphingobacteriales</taxon>
        <taxon>Sphingobacteriaceae</taxon>
        <taxon>Mucilaginibacter</taxon>
    </lineage>
</organism>
<comment type="caution">
    <text evidence="1">The sequence shown here is derived from an EMBL/GenBank/DDBJ whole genome shotgun (WGS) entry which is preliminary data.</text>
</comment>
<keyword evidence="2" id="KW-1185">Reference proteome</keyword>
<dbReference type="Proteomes" id="UP001500841">
    <property type="component" value="Unassembled WGS sequence"/>
</dbReference>
<sequence>MIIETKAFFDTSSQIDIANKIDHIELNIEEMIGPILQRFPPKVSIANIATIFNNAYLENDQLFETGLTIGFLDNLMDLSAFKWYSDMPYQYRIAIGAHKGNGGIEEDFLLKDAFVFYAKAQRAYRQLLSHFDKLSKQGINISHPNYHDAYKGLVDLKYEVATYCRLTVISFFSFIESFVNSIGHNYILRFKSILTDKEILTLRGMHRDKEGSYLNLKQKIEKIHQIIRSDKKQIINLTDIAQQKEPFKTFFDYYEALRNASVHFSPEKENIWLGPEEWITKANSFCDLALKVGLEIWVACYPNSDGPAYLGKLNKEIHLKIAEKRLANIDVLK</sequence>
<reference evidence="2" key="1">
    <citation type="journal article" date="2019" name="Int. J. Syst. Evol. Microbiol.">
        <title>The Global Catalogue of Microorganisms (GCM) 10K type strain sequencing project: providing services to taxonomists for standard genome sequencing and annotation.</title>
        <authorList>
            <consortium name="The Broad Institute Genomics Platform"/>
            <consortium name="The Broad Institute Genome Sequencing Center for Infectious Disease"/>
            <person name="Wu L."/>
            <person name="Ma J."/>
        </authorList>
    </citation>
    <scope>NUCLEOTIDE SEQUENCE [LARGE SCALE GENOMIC DNA]</scope>
    <source>
        <strain evidence="2">JCM 17085</strain>
    </source>
</reference>
<evidence type="ECO:0000313" key="2">
    <source>
        <dbReference type="Proteomes" id="UP001500841"/>
    </source>
</evidence>